<dbReference type="EMBL" id="LT629765">
    <property type="protein sequence ID" value="SDR68201.1"/>
    <property type="molecule type" value="Genomic_DNA"/>
</dbReference>
<feature type="transmembrane region" description="Helical" evidence="1">
    <location>
        <begin position="140"/>
        <end position="161"/>
    </location>
</feature>
<dbReference type="eggNOG" id="COG1277">
    <property type="taxonomic scope" value="Bacteria"/>
</dbReference>
<sequence>MLNLFASEWTKLRTTASLWWTSGLIIAVPAAITAMMASADSEFGLVYVPLSVVMTVTLIAVVILTVQAAMTVTTEYRFGVPATTYRLTPTRWAVGATKLVLYALIAALLAVVTLVVSFTIGDALAFNAADWTNNPATTRALWALPLTAAVLVLMVQGLGWIVRNTAGAVTLAFGLQFVLEALVSLIPRVGDALSPYMPFANLYAFAFNAPHADFTVWQSFGVFAAWAAALWVIGIVLLERRDV</sequence>
<feature type="transmembrane region" description="Helical" evidence="1">
    <location>
        <begin position="99"/>
        <end position="120"/>
    </location>
</feature>
<name>A0A1H1L0V5_9CORY</name>
<evidence type="ECO:0000313" key="2">
    <source>
        <dbReference type="EMBL" id="SDR68201.1"/>
    </source>
</evidence>
<keyword evidence="1" id="KW-0472">Membrane</keyword>
<dbReference type="RefSeq" id="WP_019195187.1">
    <property type="nucleotide sequence ID" value="NZ_LT629765.1"/>
</dbReference>
<protein>
    <submittedName>
        <fullName evidence="2">ABC-2 type transport system permease protein</fullName>
    </submittedName>
</protein>
<feature type="transmembrane region" description="Helical" evidence="1">
    <location>
        <begin position="45"/>
        <end position="66"/>
    </location>
</feature>
<proteinExistence type="predicted"/>
<keyword evidence="1" id="KW-0812">Transmembrane</keyword>
<reference evidence="2 3" key="1">
    <citation type="submission" date="2016-10" db="EMBL/GenBank/DDBJ databases">
        <authorList>
            <person name="de Groot N.N."/>
        </authorList>
    </citation>
    <scope>NUCLEOTIDE SEQUENCE [LARGE SCALE GENOMIC DNA]</scope>
    <source>
        <strain evidence="2 3">DSM 45434</strain>
    </source>
</reference>
<feature type="transmembrane region" description="Helical" evidence="1">
    <location>
        <begin position="216"/>
        <end position="238"/>
    </location>
</feature>
<keyword evidence="3" id="KW-1185">Reference proteome</keyword>
<dbReference type="OrthoDB" id="4420358at2"/>
<gene>
    <name evidence="2" type="ORF">SAMN04488539_0010</name>
</gene>
<accession>A0A1H1L0V5</accession>
<evidence type="ECO:0000313" key="3">
    <source>
        <dbReference type="Proteomes" id="UP000182237"/>
    </source>
</evidence>
<evidence type="ECO:0000256" key="1">
    <source>
        <dbReference type="SAM" id="Phobius"/>
    </source>
</evidence>
<feature type="transmembrane region" description="Helical" evidence="1">
    <location>
        <begin position="168"/>
        <end position="187"/>
    </location>
</feature>
<dbReference type="STRING" id="1203190.GCA_000312345_02425"/>
<keyword evidence="1" id="KW-1133">Transmembrane helix</keyword>
<feature type="transmembrane region" description="Helical" evidence="1">
    <location>
        <begin position="18"/>
        <end position="39"/>
    </location>
</feature>
<dbReference type="AlphaFoldDB" id="A0A1H1L0V5"/>
<dbReference type="Proteomes" id="UP000182237">
    <property type="component" value="Chromosome I"/>
</dbReference>
<organism evidence="2 3">
    <name type="scientific">Corynebacterium timonense</name>
    <dbReference type="NCBI Taxonomy" id="441500"/>
    <lineage>
        <taxon>Bacteria</taxon>
        <taxon>Bacillati</taxon>
        <taxon>Actinomycetota</taxon>
        <taxon>Actinomycetes</taxon>
        <taxon>Mycobacteriales</taxon>
        <taxon>Corynebacteriaceae</taxon>
        <taxon>Corynebacterium</taxon>
    </lineage>
</organism>